<dbReference type="EMBL" id="CP151767">
    <property type="protein sequence ID" value="WZU68422.1"/>
    <property type="molecule type" value="Genomic_DNA"/>
</dbReference>
<dbReference type="Proteomes" id="UP001470809">
    <property type="component" value="Chromosome"/>
</dbReference>
<keyword evidence="1" id="KW-1133">Transmembrane helix</keyword>
<evidence type="ECO:0000256" key="1">
    <source>
        <dbReference type="SAM" id="Phobius"/>
    </source>
</evidence>
<evidence type="ECO:0000313" key="2">
    <source>
        <dbReference type="EMBL" id="WZU68422.1"/>
    </source>
</evidence>
<evidence type="ECO:0000313" key="3">
    <source>
        <dbReference type="Proteomes" id="UP001470809"/>
    </source>
</evidence>
<accession>A0AAN0MEZ8</accession>
<dbReference type="RefSeq" id="WP_342077710.1">
    <property type="nucleotide sequence ID" value="NZ_CP151767.2"/>
</dbReference>
<feature type="transmembrane region" description="Helical" evidence="1">
    <location>
        <begin position="12"/>
        <end position="32"/>
    </location>
</feature>
<sequence length="186" mass="20877">MPHAELLNCLVVRFGVSVRLFLVAIAIIWFSMPALAQEDEWIPFNPDTGAPLKLSVFQEIPEFRSHLYRLDLKSNLIDKGDEWTPMVDADIWVFLLKSRADAIFLPEIVLDPLKDYYEGTPAFAITGNMSINGMVGERLMFFVFLEDFGEDDFGAIGCDVATLLYSKLGGNELADVQAAQVDCYDN</sequence>
<organism evidence="2 3">
    <name type="scientific">Yoonia rhodophyticola</name>
    <dbReference type="NCBI Taxonomy" id="3137370"/>
    <lineage>
        <taxon>Bacteria</taxon>
        <taxon>Pseudomonadati</taxon>
        <taxon>Pseudomonadota</taxon>
        <taxon>Alphaproteobacteria</taxon>
        <taxon>Rhodobacterales</taxon>
        <taxon>Paracoccaceae</taxon>
        <taxon>Yoonia</taxon>
    </lineage>
</organism>
<dbReference type="AlphaFoldDB" id="A0AAN0MEZ8"/>
<protein>
    <submittedName>
        <fullName evidence="2">Uncharacterized protein</fullName>
    </submittedName>
</protein>
<gene>
    <name evidence="2" type="ORF">AABB31_05810</name>
</gene>
<dbReference type="KEGG" id="yrh:AABB31_05810"/>
<reference evidence="2 3" key="2">
    <citation type="submission" date="2024-08" db="EMBL/GenBank/DDBJ databases">
        <title>Phylogenomic analyses of a clade within the roseobacter group suggest taxonomic reassignments of species of the genera Aestuariivita, Citreicella, Loktanella, Nautella, Pelagibaca, Ruegeria, Thalassobius, Thiobacimonas and Tropicibacter, and the proposal o.</title>
        <authorList>
            <person name="Jeon C.O."/>
        </authorList>
    </citation>
    <scope>NUCLEOTIDE SEQUENCE [LARGE SCALE GENOMIC DNA]</scope>
    <source>
        <strain evidence="2 3">SS1-5</strain>
    </source>
</reference>
<proteinExistence type="predicted"/>
<name>A0AAN0MEZ8_9RHOB</name>
<keyword evidence="1" id="KW-0472">Membrane</keyword>
<reference evidence="3" key="1">
    <citation type="submission" date="2024-04" db="EMBL/GenBank/DDBJ databases">
        <title>Phylogenomic analyses of a clade within the roseobacter group suggest taxonomic reassignments of species of the genera Aestuariivita, Citreicella, Loktanella, Nautella, Pelagibaca, Ruegeria, Thalassobius, Thiobacimonas and Tropicibacter, and the proposal o.</title>
        <authorList>
            <person name="Jeon C.O."/>
        </authorList>
    </citation>
    <scope>NUCLEOTIDE SEQUENCE [LARGE SCALE GENOMIC DNA]</scope>
    <source>
        <strain evidence="3">SS1-5</strain>
    </source>
</reference>
<keyword evidence="1" id="KW-0812">Transmembrane</keyword>
<keyword evidence="3" id="KW-1185">Reference proteome</keyword>